<gene>
    <name evidence="4" type="ORF">DV733_13425</name>
</gene>
<keyword evidence="2" id="KW-1133">Transmembrane helix</keyword>
<feature type="region of interest" description="Disordered" evidence="1">
    <location>
        <begin position="51"/>
        <end position="91"/>
    </location>
</feature>
<feature type="domain" description="DUF7577" evidence="3">
    <location>
        <begin position="79"/>
        <end position="101"/>
    </location>
</feature>
<evidence type="ECO:0000259" key="3">
    <source>
        <dbReference type="Pfam" id="PF24463"/>
    </source>
</evidence>
<dbReference type="Pfam" id="PF24463">
    <property type="entry name" value="DUF7577"/>
    <property type="match status" value="1"/>
</dbReference>
<name>A0A4D6HGB9_9EURY</name>
<evidence type="ECO:0000313" key="4">
    <source>
        <dbReference type="EMBL" id="QCC52168.1"/>
    </source>
</evidence>
<protein>
    <recommendedName>
        <fullName evidence="3">DUF7577 domain-containing protein</fullName>
    </recommendedName>
</protein>
<dbReference type="EMBL" id="CP031310">
    <property type="protein sequence ID" value="QCC52168.1"/>
    <property type="molecule type" value="Genomic_DNA"/>
</dbReference>
<sequence>MIVDLIALFLAIVAVALVPVVMMVALFRLVDYFSDEDKLEEIRRAKREGRPVDFSGIDAGDARSRTGDQPTVESAEDPQCPNCGEKNEGDFDRCWNCQATL</sequence>
<proteinExistence type="predicted"/>
<dbReference type="AlphaFoldDB" id="A0A4D6HGB9"/>
<keyword evidence="2" id="KW-0472">Membrane</keyword>
<organism evidence="4 5">
    <name type="scientific">Halapricum salinum</name>
    <dbReference type="NCBI Taxonomy" id="1457250"/>
    <lineage>
        <taxon>Archaea</taxon>
        <taxon>Methanobacteriati</taxon>
        <taxon>Methanobacteriota</taxon>
        <taxon>Stenosarchaea group</taxon>
        <taxon>Halobacteria</taxon>
        <taxon>Halobacteriales</taxon>
        <taxon>Haloarculaceae</taxon>
        <taxon>Halapricum</taxon>
    </lineage>
</organism>
<evidence type="ECO:0000313" key="5">
    <source>
        <dbReference type="Proteomes" id="UP000296706"/>
    </source>
</evidence>
<dbReference type="STRING" id="1457250.GCA_000755225_01545"/>
<dbReference type="Proteomes" id="UP000296706">
    <property type="component" value="Chromosome"/>
</dbReference>
<keyword evidence="5" id="KW-1185">Reference proteome</keyword>
<reference evidence="4 5" key="1">
    <citation type="journal article" date="2019" name="Nat. Commun.">
        <title>A new type of DNA phosphorothioation-based antiviral system in archaea.</title>
        <authorList>
            <person name="Xiong L."/>
            <person name="Liu S."/>
            <person name="Chen S."/>
            <person name="Xiao Y."/>
            <person name="Zhu B."/>
            <person name="Gao Y."/>
            <person name="Zhang Y."/>
            <person name="Chen B."/>
            <person name="Luo J."/>
            <person name="Deng Z."/>
            <person name="Chen X."/>
            <person name="Wang L."/>
            <person name="Chen S."/>
        </authorList>
    </citation>
    <scope>NUCLEOTIDE SEQUENCE [LARGE SCALE GENOMIC DNA]</scope>
    <source>
        <strain evidence="4 5">CBA1105</strain>
    </source>
</reference>
<dbReference type="RefSeq" id="WP_049992494.1">
    <property type="nucleotide sequence ID" value="NZ_CP031310.1"/>
</dbReference>
<keyword evidence="2" id="KW-0812">Transmembrane</keyword>
<evidence type="ECO:0000256" key="1">
    <source>
        <dbReference type="SAM" id="MobiDB-lite"/>
    </source>
</evidence>
<evidence type="ECO:0000256" key="2">
    <source>
        <dbReference type="SAM" id="Phobius"/>
    </source>
</evidence>
<dbReference type="InterPro" id="IPR055999">
    <property type="entry name" value="DUF7577"/>
</dbReference>
<dbReference type="GeneID" id="39848880"/>
<dbReference type="KEGG" id="hsn:DV733_13425"/>
<feature type="transmembrane region" description="Helical" evidence="2">
    <location>
        <begin position="6"/>
        <end position="30"/>
    </location>
</feature>
<accession>A0A4D6HGB9</accession>